<dbReference type="SUPFAM" id="SSF56219">
    <property type="entry name" value="DNase I-like"/>
    <property type="match status" value="1"/>
</dbReference>
<organism evidence="3 4">
    <name type="scientific">Petrolisthes manimaculis</name>
    <dbReference type="NCBI Taxonomy" id="1843537"/>
    <lineage>
        <taxon>Eukaryota</taxon>
        <taxon>Metazoa</taxon>
        <taxon>Ecdysozoa</taxon>
        <taxon>Arthropoda</taxon>
        <taxon>Crustacea</taxon>
        <taxon>Multicrustacea</taxon>
        <taxon>Malacostraca</taxon>
        <taxon>Eumalacostraca</taxon>
        <taxon>Eucarida</taxon>
        <taxon>Decapoda</taxon>
        <taxon>Pleocyemata</taxon>
        <taxon>Anomura</taxon>
        <taxon>Galatheoidea</taxon>
        <taxon>Porcellanidae</taxon>
        <taxon>Petrolisthes</taxon>
    </lineage>
</organism>
<dbReference type="Proteomes" id="UP001292094">
    <property type="component" value="Unassembled WGS sequence"/>
</dbReference>
<dbReference type="Gene3D" id="3.60.10.10">
    <property type="entry name" value="Endonuclease/exonuclease/phosphatase"/>
    <property type="match status" value="1"/>
</dbReference>
<gene>
    <name evidence="3" type="ORF">Pmani_013231</name>
</gene>
<keyword evidence="4" id="KW-1185">Reference proteome</keyword>
<dbReference type="GO" id="GO:0003824">
    <property type="term" value="F:catalytic activity"/>
    <property type="evidence" value="ECO:0007669"/>
    <property type="project" value="InterPro"/>
</dbReference>
<evidence type="ECO:0000259" key="2">
    <source>
        <dbReference type="Pfam" id="PF03372"/>
    </source>
</evidence>
<name>A0AAE1PVD1_9EUCA</name>
<feature type="compositionally biased region" description="Basic and acidic residues" evidence="1">
    <location>
        <begin position="212"/>
        <end position="228"/>
    </location>
</feature>
<dbReference type="EMBL" id="JAWZYT010001108">
    <property type="protein sequence ID" value="KAK4315540.1"/>
    <property type="molecule type" value="Genomic_DNA"/>
</dbReference>
<comment type="caution">
    <text evidence="3">The sequence shown here is derived from an EMBL/GenBank/DDBJ whole genome shotgun (WGS) entry which is preliminary data.</text>
</comment>
<feature type="region of interest" description="Disordered" evidence="1">
    <location>
        <begin position="209"/>
        <end position="236"/>
    </location>
</feature>
<evidence type="ECO:0000313" key="3">
    <source>
        <dbReference type="EMBL" id="KAK4315540.1"/>
    </source>
</evidence>
<proteinExistence type="predicted"/>
<evidence type="ECO:0000313" key="4">
    <source>
        <dbReference type="Proteomes" id="UP001292094"/>
    </source>
</evidence>
<dbReference type="AlphaFoldDB" id="A0AAE1PVD1"/>
<feature type="domain" description="Endonuclease/exonuclease/phosphatase" evidence="2">
    <location>
        <begin position="94"/>
        <end position="194"/>
    </location>
</feature>
<reference evidence="3" key="1">
    <citation type="submission" date="2023-11" db="EMBL/GenBank/DDBJ databases">
        <title>Genome assemblies of two species of porcelain crab, Petrolisthes cinctipes and Petrolisthes manimaculis (Anomura: Porcellanidae).</title>
        <authorList>
            <person name="Angst P."/>
        </authorList>
    </citation>
    <scope>NUCLEOTIDE SEQUENCE</scope>
    <source>
        <strain evidence="3">PB745_02</strain>
        <tissue evidence="3">Gill</tissue>
    </source>
</reference>
<dbReference type="InterPro" id="IPR005135">
    <property type="entry name" value="Endo/exonuclease/phosphatase"/>
</dbReference>
<evidence type="ECO:0000256" key="1">
    <source>
        <dbReference type="SAM" id="MobiDB-lite"/>
    </source>
</evidence>
<accession>A0AAE1PVD1</accession>
<dbReference type="InterPro" id="IPR036691">
    <property type="entry name" value="Endo/exonu/phosph_ase_sf"/>
</dbReference>
<protein>
    <recommendedName>
        <fullName evidence="2">Endonuclease/exonuclease/phosphatase domain-containing protein</fullName>
    </recommendedName>
</protein>
<sequence>MAGLRNWKPLVESLHAGGLDVMVGRVVQLSETTSRSYEGVRAAIFRVLLLAPVGEAPIKGGVNKTRSNLNLIGLPRPIGLLFSGRNNRKILNTATWNVLTLLDREENGLMVRRSAAVAHELERCDIDVAALQETRLEGNGNIKEKSHTIFWAGVEPGERRIGGVALAIRNNLLNSLKAMPSATCDRIISVRIPLEVNRHASIFNVYTPTMSHSDESKKSSMPPLDKRLGVFRRKTS</sequence>
<dbReference type="Pfam" id="PF03372">
    <property type="entry name" value="Exo_endo_phos"/>
    <property type="match status" value="1"/>
</dbReference>